<dbReference type="PANTHER" id="PTHR10146">
    <property type="entry name" value="PROLINE SYNTHETASE CO-TRANSCRIBED BACTERIAL HOMOLOG PROTEIN"/>
    <property type="match status" value="1"/>
</dbReference>
<dbReference type="GO" id="GO:0030170">
    <property type="term" value="F:pyridoxal phosphate binding"/>
    <property type="evidence" value="ECO:0007669"/>
    <property type="project" value="UniProtKB-UniRule"/>
</dbReference>
<dbReference type="InterPro" id="IPR011078">
    <property type="entry name" value="PyrdxlP_homeostasis"/>
</dbReference>
<evidence type="ECO:0000256" key="2">
    <source>
        <dbReference type="HAMAP-Rule" id="MF_02087"/>
    </source>
</evidence>
<dbReference type="PIRSF" id="PIRSF004848">
    <property type="entry name" value="YBL036c_PLPDEIII"/>
    <property type="match status" value="1"/>
</dbReference>
<dbReference type="Pfam" id="PF01168">
    <property type="entry name" value="Ala_racemase_N"/>
    <property type="match status" value="1"/>
</dbReference>
<accession>A0A848KYU3</accession>
<name>A0A848KYU3_9ACTN</name>
<evidence type="ECO:0000313" key="7">
    <source>
        <dbReference type="Proteomes" id="UP000550729"/>
    </source>
</evidence>
<dbReference type="PANTHER" id="PTHR10146:SF14">
    <property type="entry name" value="PYRIDOXAL PHOSPHATE HOMEOSTASIS PROTEIN"/>
    <property type="match status" value="1"/>
</dbReference>
<dbReference type="HAMAP" id="MF_02087">
    <property type="entry name" value="PLP_homeostasis"/>
    <property type="match status" value="1"/>
</dbReference>
<organism evidence="6 7">
    <name type="scientific">Gordonia asplenii</name>
    <dbReference type="NCBI Taxonomy" id="2725283"/>
    <lineage>
        <taxon>Bacteria</taxon>
        <taxon>Bacillati</taxon>
        <taxon>Actinomycetota</taxon>
        <taxon>Actinomycetes</taxon>
        <taxon>Mycobacteriales</taxon>
        <taxon>Gordoniaceae</taxon>
        <taxon>Gordonia</taxon>
    </lineage>
</organism>
<evidence type="ECO:0000313" key="6">
    <source>
        <dbReference type="EMBL" id="NMO03317.1"/>
    </source>
</evidence>
<sequence>MSSGNVGGVDDARRAELAANLAAARTRVDDAERAAGRSSGEVTLLVVTKYFPAADVLRLIELGCGEFGESREPEASRKIAEVRAALGPGASAQPVFDMIGSVQRKKARSVARWARTVHSVDSAPLVEALQRGARAALDAGERTAPLGVLLQVSLDGDAARGGVSIDGLPALGDVVAGASDLHLRGLMAIAPLHGEREMWMAKLAGVHADFVRRFPDATVLSAGMSGDLDVAVKFGSTCVRVGTAILGLRPIP</sequence>
<comment type="function">
    <text evidence="2">Pyridoxal 5'-phosphate (PLP)-binding protein, which is involved in PLP homeostasis.</text>
</comment>
<feature type="modified residue" description="N6-(pyridoxal phosphate)lysine" evidence="2 3">
    <location>
        <position position="49"/>
    </location>
</feature>
<evidence type="ECO:0000256" key="4">
    <source>
        <dbReference type="RuleBase" id="RU004514"/>
    </source>
</evidence>
<comment type="similarity">
    <text evidence="2 4">Belongs to the pyridoxal phosphate-binding protein YggS/PROSC family.</text>
</comment>
<feature type="domain" description="Alanine racemase N-terminal" evidence="5">
    <location>
        <begin position="22"/>
        <end position="250"/>
    </location>
</feature>
<dbReference type="InterPro" id="IPR001608">
    <property type="entry name" value="Ala_racemase_N"/>
</dbReference>
<dbReference type="SUPFAM" id="SSF51419">
    <property type="entry name" value="PLP-binding barrel"/>
    <property type="match status" value="1"/>
</dbReference>
<comment type="cofactor">
    <cofactor evidence="3">
        <name>pyridoxal 5'-phosphate</name>
        <dbReference type="ChEBI" id="CHEBI:597326"/>
    </cofactor>
</comment>
<proteinExistence type="inferred from homology"/>
<evidence type="ECO:0000259" key="5">
    <source>
        <dbReference type="Pfam" id="PF01168"/>
    </source>
</evidence>
<evidence type="ECO:0000256" key="1">
    <source>
        <dbReference type="ARBA" id="ARBA00022898"/>
    </source>
</evidence>
<keyword evidence="7" id="KW-1185">Reference proteome</keyword>
<gene>
    <name evidence="6" type="ORF">HH308_19060</name>
</gene>
<dbReference type="InterPro" id="IPR029066">
    <property type="entry name" value="PLP-binding_barrel"/>
</dbReference>
<evidence type="ECO:0000256" key="3">
    <source>
        <dbReference type="PIRSR" id="PIRSR004848-1"/>
    </source>
</evidence>
<dbReference type="EMBL" id="JABBNB010000022">
    <property type="protein sequence ID" value="NMO03317.1"/>
    <property type="molecule type" value="Genomic_DNA"/>
</dbReference>
<keyword evidence="1 2" id="KW-0663">Pyridoxal phosphate</keyword>
<reference evidence="6 7" key="1">
    <citation type="submission" date="2020-04" db="EMBL/GenBank/DDBJ databases">
        <title>Gordonia sp. nov. TBRC 11910.</title>
        <authorList>
            <person name="Suriyachadkun C."/>
        </authorList>
    </citation>
    <scope>NUCLEOTIDE SEQUENCE [LARGE SCALE GENOMIC DNA]</scope>
    <source>
        <strain evidence="6 7">TBRC 11910</strain>
    </source>
</reference>
<comment type="caution">
    <text evidence="6">The sequence shown here is derived from an EMBL/GenBank/DDBJ whole genome shotgun (WGS) entry which is preliminary data.</text>
</comment>
<protein>
    <recommendedName>
        <fullName evidence="2">Pyridoxal phosphate homeostasis protein</fullName>
        <shortName evidence="2">PLP homeostasis protein</shortName>
    </recommendedName>
</protein>
<dbReference type="Gene3D" id="3.20.20.10">
    <property type="entry name" value="Alanine racemase"/>
    <property type="match status" value="1"/>
</dbReference>
<dbReference type="AlphaFoldDB" id="A0A848KYU3"/>
<dbReference type="RefSeq" id="WP_170195827.1">
    <property type="nucleotide sequence ID" value="NZ_JABBNB010000022.1"/>
</dbReference>
<dbReference type="Proteomes" id="UP000550729">
    <property type="component" value="Unassembled WGS sequence"/>
</dbReference>